<dbReference type="EMBL" id="MN740017">
    <property type="protein sequence ID" value="QHT84296.1"/>
    <property type="molecule type" value="Genomic_DNA"/>
</dbReference>
<evidence type="ECO:0000313" key="3">
    <source>
        <dbReference type="EMBL" id="QHT84296.1"/>
    </source>
</evidence>
<proteinExistence type="inferred from homology"/>
<reference evidence="3" key="1">
    <citation type="journal article" date="2020" name="Nature">
        <title>Giant virus diversity and host interactions through global metagenomics.</title>
        <authorList>
            <person name="Schulz F."/>
            <person name="Roux S."/>
            <person name="Paez-Espino D."/>
            <person name="Jungbluth S."/>
            <person name="Walsh D.A."/>
            <person name="Denef V.J."/>
            <person name="McMahon K.D."/>
            <person name="Konstantinidis K.T."/>
            <person name="Eloe-Fadrosh E.A."/>
            <person name="Kyrpides N.C."/>
            <person name="Woyke T."/>
        </authorList>
    </citation>
    <scope>NUCLEOTIDE SEQUENCE</scope>
    <source>
        <strain evidence="3">GVMAG-M-3300023184-177</strain>
    </source>
</reference>
<dbReference type="SUPFAM" id="SSF101478">
    <property type="entry name" value="ADP-ribosylglycohydrolase"/>
    <property type="match status" value="1"/>
</dbReference>
<dbReference type="PANTHER" id="PTHR16222:SF26">
    <property type="entry name" value="ADP-RIBOSYLHYDROLASE ARH1"/>
    <property type="match status" value="1"/>
</dbReference>
<dbReference type="InterPro" id="IPR050792">
    <property type="entry name" value="ADP-ribosylglycohydrolase"/>
</dbReference>
<protein>
    <recommendedName>
        <fullName evidence="4">ADP-ribosylglycohydrolase</fullName>
    </recommendedName>
</protein>
<dbReference type="GO" id="GO:0016787">
    <property type="term" value="F:hydrolase activity"/>
    <property type="evidence" value="ECO:0007669"/>
    <property type="project" value="UniProtKB-KW"/>
</dbReference>
<comment type="similarity">
    <text evidence="1">Belongs to the ADP-ribosylglycohydrolase family.</text>
</comment>
<sequence>MTLPILKDKISASCILGSYLDTLGFNNGFWEFNFRQKYKLTHLSAGILTNYEILSDFFSKGGFNINIEDWDASDDTIMMIATAKACKKGGSQKDFIDEYLKIYPLLQEDIRISGITTLNSLKILSKYKDPKKIIYSDSMGGNGAAMRTHYIGIHFEDIEKIIEVSIMSSMLTHNHTLGFLGGMILALFTHWAIKDIPPWKWCDKLIELNENNTIDKVIEKTTDIYNKYKEDKQKYWDIIYKYRELRVNRFHLRVREFKFSSDRLDDLYSILYNRKLDDLSRFGGNGLSAVLIAYDSLLLSIIPKDNPNEELDLKKPDSYMYSWQNLVFLSTLHFGDNDTTGAIAGMLYGALRGFDGINKNVVNMLEFKDELLKL</sequence>
<dbReference type="Pfam" id="PF03747">
    <property type="entry name" value="ADP_ribosyl_GH"/>
    <property type="match status" value="1"/>
</dbReference>
<keyword evidence="2" id="KW-0378">Hydrolase</keyword>
<dbReference type="PANTHER" id="PTHR16222">
    <property type="entry name" value="ADP-RIBOSYLGLYCOHYDROLASE"/>
    <property type="match status" value="1"/>
</dbReference>
<dbReference type="Gene3D" id="1.10.4080.10">
    <property type="entry name" value="ADP-ribosylation/Crystallin J1"/>
    <property type="match status" value="1"/>
</dbReference>
<organism evidence="3">
    <name type="scientific">viral metagenome</name>
    <dbReference type="NCBI Taxonomy" id="1070528"/>
    <lineage>
        <taxon>unclassified sequences</taxon>
        <taxon>metagenomes</taxon>
        <taxon>organismal metagenomes</taxon>
    </lineage>
</organism>
<accession>A0A6C0HVX4</accession>
<evidence type="ECO:0000256" key="1">
    <source>
        <dbReference type="ARBA" id="ARBA00010702"/>
    </source>
</evidence>
<evidence type="ECO:0008006" key="4">
    <source>
        <dbReference type="Google" id="ProtNLM"/>
    </source>
</evidence>
<name>A0A6C0HVX4_9ZZZZ</name>
<dbReference type="AlphaFoldDB" id="A0A6C0HVX4"/>
<dbReference type="InterPro" id="IPR005502">
    <property type="entry name" value="Ribosyl_crysJ1"/>
</dbReference>
<evidence type="ECO:0000256" key="2">
    <source>
        <dbReference type="ARBA" id="ARBA00022801"/>
    </source>
</evidence>
<dbReference type="InterPro" id="IPR036705">
    <property type="entry name" value="Ribosyl_crysJ1_sf"/>
</dbReference>